<dbReference type="AlphaFoldDB" id="A0AAJ6VXR6"/>
<dbReference type="GeneID" id="100900265"/>
<dbReference type="Proteomes" id="UP000694867">
    <property type="component" value="Unplaced"/>
</dbReference>
<accession>A0AAJ6VXR6</accession>
<proteinExistence type="predicted"/>
<dbReference type="PANTHER" id="PTHR47204:SF1">
    <property type="entry name" value="RIBONUCLEASE H2 SUBUNIT C"/>
    <property type="match status" value="1"/>
</dbReference>
<dbReference type="PANTHER" id="PTHR47204">
    <property type="entry name" value="OS02G0168900 PROTEIN"/>
    <property type="match status" value="1"/>
</dbReference>
<dbReference type="CDD" id="cd09271">
    <property type="entry name" value="RNase_H2-C"/>
    <property type="match status" value="1"/>
</dbReference>
<keyword evidence="1" id="KW-1185">Reference proteome</keyword>
<organism evidence="1 2">
    <name type="scientific">Galendromus occidentalis</name>
    <name type="common">western predatory mite</name>
    <dbReference type="NCBI Taxonomy" id="34638"/>
    <lineage>
        <taxon>Eukaryota</taxon>
        <taxon>Metazoa</taxon>
        <taxon>Ecdysozoa</taxon>
        <taxon>Arthropoda</taxon>
        <taxon>Chelicerata</taxon>
        <taxon>Arachnida</taxon>
        <taxon>Acari</taxon>
        <taxon>Parasitiformes</taxon>
        <taxon>Mesostigmata</taxon>
        <taxon>Gamasina</taxon>
        <taxon>Phytoseioidea</taxon>
        <taxon>Phytoseiidae</taxon>
        <taxon>Typhlodrominae</taxon>
        <taxon>Galendromus</taxon>
    </lineage>
</organism>
<reference evidence="2" key="1">
    <citation type="submission" date="2025-08" db="UniProtKB">
        <authorList>
            <consortium name="RefSeq"/>
        </authorList>
    </citation>
    <scope>IDENTIFICATION</scope>
</reference>
<dbReference type="Gene3D" id="2.40.128.680">
    <property type="match status" value="1"/>
</dbReference>
<dbReference type="KEGG" id="goe:100900265"/>
<evidence type="ECO:0000313" key="2">
    <source>
        <dbReference type="RefSeq" id="XP_003744032.1"/>
    </source>
</evidence>
<sequence>MMAIRMTAEPLDALSKVNVQQLPCTVNFSGKASVAQRFDTHKGKTEDGHSSAYFRGYPLVGAEIDVPSGYKGVIFTSTSDGDHGRILKAKSTFDKMSYYNWSNKPSAVDPQQSVVEWLSVSRAIHLD</sequence>
<dbReference type="GO" id="GO:0006401">
    <property type="term" value="P:RNA catabolic process"/>
    <property type="evidence" value="ECO:0007669"/>
    <property type="project" value="InterPro"/>
</dbReference>
<protein>
    <submittedName>
        <fullName evidence="2">Uncharacterized protein LOC100900265</fullName>
    </submittedName>
</protein>
<gene>
    <name evidence="2" type="primary">LOC100900265</name>
</gene>
<dbReference type="Pfam" id="PF08615">
    <property type="entry name" value="RNase_H2_suC"/>
    <property type="match status" value="1"/>
</dbReference>
<dbReference type="GO" id="GO:0032299">
    <property type="term" value="C:ribonuclease H2 complex"/>
    <property type="evidence" value="ECO:0007669"/>
    <property type="project" value="InterPro"/>
</dbReference>
<dbReference type="InterPro" id="IPR013924">
    <property type="entry name" value="RNase_H2_suC"/>
</dbReference>
<name>A0AAJ6VXR6_9ACAR</name>
<dbReference type="RefSeq" id="XP_003744032.1">
    <property type="nucleotide sequence ID" value="XM_003743984.2"/>
</dbReference>
<evidence type="ECO:0000313" key="1">
    <source>
        <dbReference type="Proteomes" id="UP000694867"/>
    </source>
</evidence>